<sequence length="233" mass="26801">MVLVLSGWTVGTIYIHIEDLPKSLGKLYRNENQEDSAELWDAFEVIIDCIRASYGVIFDIDSLLSHTLLADSELPTPKSKDEGIDVKAFREAMILNFKEEQSSSNMDLAREWLYHDLTHYWSLWLTEDKLLCLAPIDTRERDIATVLLGGRSVMARFCILVTLTSMSSWMDKRSTILTQKKLFESLKLFDSEKLEQARTPGRSKSSVCYWRRGYRRRMLGVQGILGGRLQPID</sequence>
<dbReference type="AlphaFoldDB" id="A0A2J6RHJ0"/>
<evidence type="ECO:0000313" key="1">
    <source>
        <dbReference type="EMBL" id="PMD37949.1"/>
    </source>
</evidence>
<evidence type="ECO:0000313" key="2">
    <source>
        <dbReference type="Proteomes" id="UP000235786"/>
    </source>
</evidence>
<protein>
    <submittedName>
        <fullName evidence="1">Uncharacterized protein</fullName>
    </submittedName>
</protein>
<name>A0A2J6RHJ0_HYAVF</name>
<organism evidence="1 2">
    <name type="scientific">Hyaloscypha variabilis (strain UAMH 11265 / GT02V1 / F)</name>
    <name type="common">Meliniomyces variabilis</name>
    <dbReference type="NCBI Taxonomy" id="1149755"/>
    <lineage>
        <taxon>Eukaryota</taxon>
        <taxon>Fungi</taxon>
        <taxon>Dikarya</taxon>
        <taxon>Ascomycota</taxon>
        <taxon>Pezizomycotina</taxon>
        <taxon>Leotiomycetes</taxon>
        <taxon>Helotiales</taxon>
        <taxon>Hyaloscyphaceae</taxon>
        <taxon>Hyaloscypha</taxon>
        <taxon>Hyaloscypha variabilis</taxon>
    </lineage>
</organism>
<accession>A0A2J6RHJ0</accession>
<gene>
    <name evidence="1" type="ORF">L207DRAFT_584870</name>
</gene>
<proteinExistence type="predicted"/>
<dbReference type="Proteomes" id="UP000235786">
    <property type="component" value="Unassembled WGS sequence"/>
</dbReference>
<keyword evidence="2" id="KW-1185">Reference proteome</keyword>
<reference evidence="1 2" key="1">
    <citation type="submission" date="2016-04" db="EMBL/GenBank/DDBJ databases">
        <title>A degradative enzymes factory behind the ericoid mycorrhizal symbiosis.</title>
        <authorList>
            <consortium name="DOE Joint Genome Institute"/>
            <person name="Martino E."/>
            <person name="Morin E."/>
            <person name="Grelet G."/>
            <person name="Kuo A."/>
            <person name="Kohler A."/>
            <person name="Daghino S."/>
            <person name="Barry K."/>
            <person name="Choi C."/>
            <person name="Cichocki N."/>
            <person name="Clum A."/>
            <person name="Copeland A."/>
            <person name="Hainaut M."/>
            <person name="Haridas S."/>
            <person name="Labutti K."/>
            <person name="Lindquist E."/>
            <person name="Lipzen A."/>
            <person name="Khouja H.-R."/>
            <person name="Murat C."/>
            <person name="Ohm R."/>
            <person name="Olson A."/>
            <person name="Spatafora J."/>
            <person name="Veneault-Fourrey C."/>
            <person name="Henrissat B."/>
            <person name="Grigoriev I."/>
            <person name="Martin F."/>
            <person name="Perotto S."/>
        </authorList>
    </citation>
    <scope>NUCLEOTIDE SEQUENCE [LARGE SCALE GENOMIC DNA]</scope>
    <source>
        <strain evidence="1 2">F</strain>
    </source>
</reference>
<dbReference type="EMBL" id="KZ613948">
    <property type="protein sequence ID" value="PMD37949.1"/>
    <property type="molecule type" value="Genomic_DNA"/>
</dbReference>